<feature type="compositionally biased region" description="Polar residues" evidence="8">
    <location>
        <begin position="237"/>
        <end position="246"/>
    </location>
</feature>
<evidence type="ECO:0000256" key="6">
    <source>
        <dbReference type="ARBA" id="ARBA00023136"/>
    </source>
</evidence>
<feature type="compositionally biased region" description="Polar residues" evidence="8">
    <location>
        <begin position="180"/>
        <end position="197"/>
    </location>
</feature>
<evidence type="ECO:0000256" key="7">
    <source>
        <dbReference type="RuleBase" id="RU368041"/>
    </source>
</evidence>
<dbReference type="InterPro" id="IPR008516">
    <property type="entry name" value="Na/K-Atpase_Interacting"/>
</dbReference>
<evidence type="ECO:0000256" key="2">
    <source>
        <dbReference type="ARBA" id="ARBA00006364"/>
    </source>
</evidence>
<comment type="caution">
    <text evidence="9">The sequence shown here is derived from an EMBL/GenBank/DDBJ whole genome shotgun (WGS) entry which is preliminary data.</text>
</comment>
<evidence type="ECO:0000256" key="3">
    <source>
        <dbReference type="ARBA" id="ARBA00022475"/>
    </source>
</evidence>
<name>A0AAD7ZVD3_DIPPU</name>
<feature type="compositionally biased region" description="Basic residues" evidence="8">
    <location>
        <begin position="226"/>
        <end position="235"/>
    </location>
</feature>
<dbReference type="Pfam" id="PF05640">
    <property type="entry name" value="NKAIN"/>
    <property type="match status" value="1"/>
</dbReference>
<sequence>MWTFLTWESISTLERQVFDFLGFMWAPILANFFNIIFVIFGCFGAFQCRRTYIVTYALWVVLWLGWNVFVICFYLNVGVLDRDSDILNLGTGSVSWWEVNGSGCKPSYPTNLTIAEDPDPFRPLRPEHVTGCFLDYQYVEVVHAYYGLFQVAGGLGSVSLNHKIVDDDDDLSIKFRSKRNGSSGNRTSLYSIQINPRESNRGESMEYDDNIESHLSAPQLSPRPMTPRRVKRRSVISRGTTATSSLPHCHDKRSSLRYNNARSSLRSSNRRTKLQHQNPVTRLIEQQQQSLADSSTSNDSTRLSMFNPSSTSSQANLLLNTGTPAWKKSTGHTNPMYQQNSVQSLNDDDEEDDVYNNRPSSARSSYSNYHGARSISCYGGAGRSGYYIPGQATGQVPVQNTHRQSFKNRPTSAFLSSGPPAYHVQGIVDSETVI</sequence>
<comment type="subcellular location">
    <subcellularLocation>
        <location evidence="1 7">Cell membrane</location>
        <topology evidence="1 7">Multi-pass membrane protein</topology>
    </subcellularLocation>
</comment>
<comment type="similarity">
    <text evidence="2 7">Belongs to the NKAIN family.</text>
</comment>
<evidence type="ECO:0000256" key="8">
    <source>
        <dbReference type="SAM" id="MobiDB-lite"/>
    </source>
</evidence>
<feature type="compositionally biased region" description="Polar residues" evidence="8">
    <location>
        <begin position="331"/>
        <end position="345"/>
    </location>
</feature>
<gene>
    <name evidence="9" type="ORF">L9F63_019544</name>
</gene>
<keyword evidence="4 7" id="KW-0812">Transmembrane</keyword>
<evidence type="ECO:0000313" key="10">
    <source>
        <dbReference type="Proteomes" id="UP001233999"/>
    </source>
</evidence>
<dbReference type="GO" id="GO:0002028">
    <property type="term" value="P:regulation of sodium ion transport"/>
    <property type="evidence" value="ECO:0007669"/>
    <property type="project" value="UniProtKB-UniRule"/>
</dbReference>
<feature type="region of interest" description="Disordered" evidence="8">
    <location>
        <begin position="176"/>
        <end position="368"/>
    </location>
</feature>
<feature type="compositionally biased region" description="Low complexity" evidence="8">
    <location>
        <begin position="256"/>
        <end position="267"/>
    </location>
</feature>
<feature type="compositionally biased region" description="Polar residues" evidence="8">
    <location>
        <begin position="275"/>
        <end position="323"/>
    </location>
</feature>
<feature type="transmembrane region" description="Helical" evidence="7">
    <location>
        <begin position="20"/>
        <end position="46"/>
    </location>
</feature>
<comment type="caution">
    <text evidence="7">Lacks conserved residue(s) required for the propagation of feature annotation.</text>
</comment>
<keyword evidence="6 7" id="KW-0472">Membrane</keyword>
<organism evidence="9 10">
    <name type="scientific">Diploptera punctata</name>
    <name type="common">Pacific beetle cockroach</name>
    <dbReference type="NCBI Taxonomy" id="6984"/>
    <lineage>
        <taxon>Eukaryota</taxon>
        <taxon>Metazoa</taxon>
        <taxon>Ecdysozoa</taxon>
        <taxon>Arthropoda</taxon>
        <taxon>Hexapoda</taxon>
        <taxon>Insecta</taxon>
        <taxon>Pterygota</taxon>
        <taxon>Neoptera</taxon>
        <taxon>Polyneoptera</taxon>
        <taxon>Dictyoptera</taxon>
        <taxon>Blattodea</taxon>
        <taxon>Blaberoidea</taxon>
        <taxon>Blaberidae</taxon>
        <taxon>Diplopterinae</taxon>
        <taxon>Diploptera</taxon>
    </lineage>
</organism>
<evidence type="ECO:0000313" key="9">
    <source>
        <dbReference type="EMBL" id="KAJ9586862.1"/>
    </source>
</evidence>
<accession>A0AAD7ZVD3</accession>
<evidence type="ECO:0000256" key="5">
    <source>
        <dbReference type="ARBA" id="ARBA00022989"/>
    </source>
</evidence>
<dbReference type="PANTHER" id="PTHR13084">
    <property type="entry name" value="T-CELL LYMPHOMA BREAKPOINT-ASSOCIATED TARGET 1-RELATED"/>
    <property type="match status" value="1"/>
</dbReference>
<feature type="transmembrane region" description="Helical" evidence="7">
    <location>
        <begin position="53"/>
        <end position="77"/>
    </location>
</feature>
<proteinExistence type="inferred from homology"/>
<keyword evidence="3 7" id="KW-1003">Cell membrane</keyword>
<dbReference type="PANTHER" id="PTHR13084:SF6">
    <property type="entry name" value="SODIUM_POTASSIUM-TRANSPORTING ATPASE SUBUNIT BETA-1-INTERACTING PROTEIN"/>
    <property type="match status" value="1"/>
</dbReference>
<keyword evidence="10" id="KW-1185">Reference proteome</keyword>
<protein>
    <recommendedName>
        <fullName evidence="7">Sodium/potassium-transporting ATPase subunit beta-1-interacting protein</fullName>
        <shortName evidence="7">Na(+)/K(+)-transporting ATPase subunit beta-1-interacting protein</shortName>
    </recommendedName>
</protein>
<dbReference type="EMBL" id="JASPKZ010006830">
    <property type="protein sequence ID" value="KAJ9586862.1"/>
    <property type="molecule type" value="Genomic_DNA"/>
</dbReference>
<keyword evidence="5 7" id="KW-1133">Transmembrane helix</keyword>
<evidence type="ECO:0000256" key="4">
    <source>
        <dbReference type="ARBA" id="ARBA00022692"/>
    </source>
</evidence>
<dbReference type="Proteomes" id="UP001233999">
    <property type="component" value="Unassembled WGS sequence"/>
</dbReference>
<dbReference type="AlphaFoldDB" id="A0AAD7ZVD3"/>
<evidence type="ECO:0000256" key="1">
    <source>
        <dbReference type="ARBA" id="ARBA00004651"/>
    </source>
</evidence>
<feature type="compositionally biased region" description="Polar residues" evidence="8">
    <location>
        <begin position="357"/>
        <end position="368"/>
    </location>
</feature>
<reference evidence="9" key="2">
    <citation type="submission" date="2023-05" db="EMBL/GenBank/DDBJ databases">
        <authorList>
            <person name="Fouks B."/>
        </authorList>
    </citation>
    <scope>NUCLEOTIDE SEQUENCE</scope>
    <source>
        <strain evidence="9">Stay&amp;Tobe</strain>
        <tissue evidence="9">Testes</tissue>
    </source>
</reference>
<dbReference type="GO" id="GO:0005886">
    <property type="term" value="C:plasma membrane"/>
    <property type="evidence" value="ECO:0007669"/>
    <property type="project" value="UniProtKB-SubCell"/>
</dbReference>
<reference evidence="9" key="1">
    <citation type="journal article" date="2023" name="IScience">
        <title>Live-bearing cockroach genome reveals convergent evolutionary mechanisms linked to viviparity in insects and beyond.</title>
        <authorList>
            <person name="Fouks B."/>
            <person name="Harrison M.C."/>
            <person name="Mikhailova A.A."/>
            <person name="Marchal E."/>
            <person name="English S."/>
            <person name="Carruthers M."/>
            <person name="Jennings E.C."/>
            <person name="Chiamaka E.L."/>
            <person name="Frigard R.A."/>
            <person name="Pippel M."/>
            <person name="Attardo G.M."/>
            <person name="Benoit J.B."/>
            <person name="Bornberg-Bauer E."/>
            <person name="Tobe S.S."/>
        </authorList>
    </citation>
    <scope>NUCLEOTIDE SEQUENCE</scope>
    <source>
        <strain evidence="9">Stay&amp;Tobe</strain>
    </source>
</reference>